<feature type="compositionally biased region" description="Polar residues" evidence="1">
    <location>
        <begin position="140"/>
        <end position="158"/>
    </location>
</feature>
<gene>
    <name evidence="2" type="ORF">ERS027659_03962</name>
</gene>
<evidence type="ECO:0000256" key="1">
    <source>
        <dbReference type="SAM" id="MobiDB-lite"/>
    </source>
</evidence>
<dbReference type="Proteomes" id="UP000050164">
    <property type="component" value="Unassembled WGS sequence"/>
</dbReference>
<feature type="compositionally biased region" description="Low complexity" evidence="1">
    <location>
        <begin position="31"/>
        <end position="47"/>
    </location>
</feature>
<dbReference type="EMBL" id="CNFT01001281">
    <property type="protein sequence ID" value="CKT10671.1"/>
    <property type="molecule type" value="Genomic_DNA"/>
</dbReference>
<reference evidence="2 3" key="1">
    <citation type="submission" date="2015-03" db="EMBL/GenBank/DDBJ databases">
        <authorList>
            <consortium name="Pathogen Informatics"/>
        </authorList>
    </citation>
    <scope>NUCLEOTIDE SEQUENCE [LARGE SCALE GENOMIC DNA]</scope>
    <source>
        <strain evidence="2 3">Bir 185</strain>
    </source>
</reference>
<feature type="region of interest" description="Disordered" evidence="1">
    <location>
        <begin position="124"/>
        <end position="173"/>
    </location>
</feature>
<protein>
    <submittedName>
        <fullName evidence="2">Uncharacterized protein</fullName>
    </submittedName>
</protein>
<feature type="region of interest" description="Disordered" evidence="1">
    <location>
        <begin position="31"/>
        <end position="53"/>
    </location>
</feature>
<evidence type="ECO:0000313" key="2">
    <source>
        <dbReference type="EMBL" id="CKT10671.1"/>
    </source>
</evidence>
<name>A0A655ALN9_MYCTX</name>
<sequence>MGRRTGSAYTASQALLTPVSTIRLGNPAALAPSMSVSSRSPTTSAARKSPRATASVIKAGAGLPATRGSMPVAVRSAATMDPLPGSRPRSVGKVGSTLAATHRAPARMASAASARSDHPVVIERPCTTASGRSSKRRTGRNPTAATSLANASVPTMSTRAPGASWPASRWAAL</sequence>
<evidence type="ECO:0000313" key="3">
    <source>
        <dbReference type="Proteomes" id="UP000050164"/>
    </source>
</evidence>
<accession>A0A655ALN9</accession>
<proteinExistence type="predicted"/>
<organism evidence="2 3">
    <name type="scientific">Mycobacterium tuberculosis</name>
    <dbReference type="NCBI Taxonomy" id="1773"/>
    <lineage>
        <taxon>Bacteria</taxon>
        <taxon>Bacillati</taxon>
        <taxon>Actinomycetota</taxon>
        <taxon>Actinomycetes</taxon>
        <taxon>Mycobacteriales</taxon>
        <taxon>Mycobacteriaceae</taxon>
        <taxon>Mycobacterium</taxon>
        <taxon>Mycobacterium tuberculosis complex</taxon>
    </lineage>
</organism>
<dbReference type="AlphaFoldDB" id="A0A655ALN9"/>